<evidence type="ECO:0000256" key="9">
    <source>
        <dbReference type="ARBA" id="ARBA00046288"/>
    </source>
</evidence>
<dbReference type="PROSITE" id="PS50214">
    <property type="entry name" value="DISINTEGRIN_2"/>
    <property type="match status" value="1"/>
</dbReference>
<feature type="domain" description="Peptidase M12B" evidence="15">
    <location>
        <begin position="185"/>
        <end position="384"/>
    </location>
</feature>
<name>A0A7J7FIG1_DICBM</name>
<evidence type="ECO:0008006" key="18">
    <source>
        <dbReference type="Google" id="ProtNLM"/>
    </source>
</evidence>
<keyword evidence="7 11" id="KW-1015">Disulfide bond</keyword>
<evidence type="ECO:0000256" key="1">
    <source>
        <dbReference type="ARBA" id="ARBA00022536"/>
    </source>
</evidence>
<keyword evidence="4" id="KW-0732">Signal</keyword>
<dbReference type="GO" id="GO:0006508">
    <property type="term" value="P:proteolysis"/>
    <property type="evidence" value="ECO:0007669"/>
    <property type="project" value="InterPro"/>
</dbReference>
<evidence type="ECO:0000256" key="6">
    <source>
        <dbReference type="ARBA" id="ARBA00023136"/>
    </source>
</evidence>
<evidence type="ECO:0000256" key="5">
    <source>
        <dbReference type="ARBA" id="ARBA00022989"/>
    </source>
</evidence>
<accession>A0A7J7FIG1</accession>
<feature type="region of interest" description="Disordered" evidence="12">
    <location>
        <begin position="1117"/>
        <end position="1147"/>
    </location>
</feature>
<dbReference type="PANTHER" id="PTHR11905">
    <property type="entry name" value="ADAM A DISINTEGRIN AND METALLOPROTEASE DOMAIN"/>
    <property type="match status" value="1"/>
</dbReference>
<evidence type="ECO:0000259" key="13">
    <source>
        <dbReference type="PROSITE" id="PS50026"/>
    </source>
</evidence>
<dbReference type="PROSITE" id="PS00022">
    <property type="entry name" value="EGF_1"/>
    <property type="match status" value="1"/>
</dbReference>
<feature type="domain" description="Disintegrin" evidence="14">
    <location>
        <begin position="390"/>
        <end position="477"/>
    </location>
</feature>
<dbReference type="InterPro" id="IPR034027">
    <property type="entry name" value="Reprolysin_adamalysin"/>
</dbReference>
<keyword evidence="17" id="KW-1185">Reference proteome</keyword>
<dbReference type="FunFam" id="3.40.390.10:FF:000014">
    <property type="entry name" value="disintegrin and metalloproteinase domain-containing protein 11"/>
    <property type="match status" value="1"/>
</dbReference>
<dbReference type="InterPro" id="IPR006586">
    <property type="entry name" value="ADAM_Cys-rich"/>
</dbReference>
<dbReference type="InterPro" id="IPR001762">
    <property type="entry name" value="Disintegrin_dom"/>
</dbReference>
<dbReference type="Pfam" id="PF07974">
    <property type="entry name" value="EGF_2"/>
    <property type="match status" value="1"/>
</dbReference>
<evidence type="ECO:0000256" key="4">
    <source>
        <dbReference type="ARBA" id="ARBA00022729"/>
    </source>
</evidence>
<dbReference type="PROSITE" id="PS50026">
    <property type="entry name" value="EGF_3"/>
    <property type="match status" value="1"/>
</dbReference>
<dbReference type="EMBL" id="JACDTQ010000550">
    <property type="protein sequence ID" value="KAF5927843.1"/>
    <property type="molecule type" value="Genomic_DNA"/>
</dbReference>
<dbReference type="InterPro" id="IPR013111">
    <property type="entry name" value="EGF_extracell"/>
</dbReference>
<dbReference type="Gene3D" id="3.40.390.10">
    <property type="entry name" value="Collagenase (Catalytic Domain)"/>
    <property type="match status" value="1"/>
</dbReference>
<keyword evidence="2" id="KW-0165">Cleavage on pair of basic residues</keyword>
<organism evidence="16 17">
    <name type="scientific">Diceros bicornis minor</name>
    <name type="common">South-central black rhinoceros</name>
    <dbReference type="NCBI Taxonomy" id="77932"/>
    <lineage>
        <taxon>Eukaryota</taxon>
        <taxon>Metazoa</taxon>
        <taxon>Chordata</taxon>
        <taxon>Craniata</taxon>
        <taxon>Vertebrata</taxon>
        <taxon>Euteleostomi</taxon>
        <taxon>Mammalia</taxon>
        <taxon>Eutheria</taxon>
        <taxon>Laurasiatheria</taxon>
        <taxon>Perissodactyla</taxon>
        <taxon>Rhinocerotidae</taxon>
        <taxon>Diceros</taxon>
    </lineage>
</organism>
<dbReference type="Proteomes" id="UP000551758">
    <property type="component" value="Unassembled WGS sequence"/>
</dbReference>
<dbReference type="InterPro" id="IPR024079">
    <property type="entry name" value="MetalloPept_cat_dom_sf"/>
</dbReference>
<evidence type="ECO:0000259" key="15">
    <source>
        <dbReference type="PROSITE" id="PS50215"/>
    </source>
</evidence>
<keyword evidence="8" id="KW-0325">Glycoprotein</keyword>
<dbReference type="CDD" id="cd04269">
    <property type="entry name" value="ZnMc_adamalysin_II_like"/>
    <property type="match status" value="1"/>
</dbReference>
<dbReference type="Gene3D" id="2.10.25.10">
    <property type="entry name" value="Laminin"/>
    <property type="match status" value="1"/>
</dbReference>
<feature type="disulfide bond" evidence="11">
    <location>
        <begin position="648"/>
        <end position="657"/>
    </location>
</feature>
<dbReference type="Pfam" id="PF00200">
    <property type="entry name" value="Disintegrin"/>
    <property type="match status" value="1"/>
</dbReference>
<dbReference type="GO" id="GO:0098839">
    <property type="term" value="C:postsynaptic density membrane"/>
    <property type="evidence" value="ECO:0007669"/>
    <property type="project" value="TreeGrafter"/>
</dbReference>
<dbReference type="SUPFAM" id="SSF57552">
    <property type="entry name" value="Blood coagulation inhibitor (disintegrin)"/>
    <property type="match status" value="1"/>
</dbReference>
<keyword evidence="1 11" id="KW-0245">EGF-like domain</keyword>
<evidence type="ECO:0000259" key="14">
    <source>
        <dbReference type="PROSITE" id="PS50214"/>
    </source>
</evidence>
<evidence type="ECO:0000256" key="12">
    <source>
        <dbReference type="SAM" id="MobiDB-lite"/>
    </source>
</evidence>
<dbReference type="Pfam" id="PF08516">
    <property type="entry name" value="ADAM_CR"/>
    <property type="match status" value="1"/>
</dbReference>
<dbReference type="InterPro" id="IPR036436">
    <property type="entry name" value="Disintegrin_dom_sf"/>
</dbReference>
<evidence type="ECO:0000256" key="2">
    <source>
        <dbReference type="ARBA" id="ARBA00022685"/>
    </source>
</evidence>
<dbReference type="PROSITE" id="PS00427">
    <property type="entry name" value="DISINTEGRIN_1"/>
    <property type="match status" value="1"/>
</dbReference>
<dbReference type="SMART" id="SM00608">
    <property type="entry name" value="ACR"/>
    <property type="match status" value="1"/>
</dbReference>
<dbReference type="FunFam" id="4.10.70.10:FF:000001">
    <property type="entry name" value="Disintegrin and metalloproteinase domain-containing protein 22"/>
    <property type="match status" value="1"/>
</dbReference>
<comment type="subcellular location">
    <subcellularLocation>
        <location evidence="9">Endomembrane system</location>
        <topology evidence="9">Single-pass type I membrane protein</topology>
    </subcellularLocation>
</comment>
<dbReference type="InterPro" id="IPR001590">
    <property type="entry name" value="Peptidase_M12B"/>
</dbReference>
<dbReference type="SUPFAM" id="SSF55486">
    <property type="entry name" value="Metalloproteases ('zincins'), catalytic domain"/>
    <property type="match status" value="1"/>
</dbReference>
<evidence type="ECO:0000256" key="11">
    <source>
        <dbReference type="PROSITE-ProRule" id="PRU00076"/>
    </source>
</evidence>
<keyword evidence="6" id="KW-0472">Membrane</keyword>
<gene>
    <name evidence="16" type="ORF">HPG69_000749</name>
</gene>
<comment type="caution">
    <text evidence="11">Lacks conserved residue(s) required for the propagation of feature annotation.</text>
</comment>
<dbReference type="PROSITE" id="PS50215">
    <property type="entry name" value="ADAM_MEPRO"/>
    <property type="match status" value="1"/>
</dbReference>
<dbReference type="GO" id="GO:0004222">
    <property type="term" value="F:metalloendopeptidase activity"/>
    <property type="evidence" value="ECO:0007669"/>
    <property type="project" value="InterPro"/>
</dbReference>
<dbReference type="Gene3D" id="4.10.70.10">
    <property type="entry name" value="Disintegrin domain"/>
    <property type="match status" value="1"/>
</dbReference>
<dbReference type="PRINTS" id="PR00289">
    <property type="entry name" value="DISINTEGRIN"/>
</dbReference>
<dbReference type="InterPro" id="IPR018358">
    <property type="entry name" value="Disintegrin_CS"/>
</dbReference>
<protein>
    <recommendedName>
        <fullName evidence="18">Disintegrin and metalloproteinase domain-containing protein 22</fullName>
    </recommendedName>
</protein>
<evidence type="ECO:0000313" key="16">
    <source>
        <dbReference type="EMBL" id="KAF5927843.1"/>
    </source>
</evidence>
<proteinExistence type="predicted"/>
<feature type="compositionally biased region" description="Polar residues" evidence="12">
    <location>
        <begin position="1126"/>
        <end position="1147"/>
    </location>
</feature>
<dbReference type="AlphaFoldDB" id="A0A7J7FIG1"/>
<evidence type="ECO:0000256" key="8">
    <source>
        <dbReference type="ARBA" id="ARBA00023180"/>
    </source>
</evidence>
<keyword evidence="5" id="KW-1133">Transmembrane helix</keyword>
<sequence length="1236" mass="137713">MTSMSPNLQGRSLVLRLVPMDEKLVFTSSVTMKYYINRQAECPRCGRHFCSLKISVFLEYEENFKDNGFISGTKETGGEHCYYQGHIRGNPASFVALSTCHGLHGMFYDGNHTYLIEPEDNDTSQEDFRLHSVYKSRLFEFPLDDLPSEFQQVNITPPKFILKPRPKRIKRQLRRHPRNVEEETKYIELMIVNDHLMFKKHRLSVVHTNTYAKSVVNMADLIYKDQLKTRIVLVAMETWAADNKFAISENPLITLREFMKYRRDFIKEKSDAVHLFSGSQFESSRSGAAYVGGICSLLQGGGVNEFGKTDLMAVTLAQSLAHNIGIISDKRKLASGECKCEDTWSGCIMGDTGYYLPKKFTQCNIEEYHDFLNSGGGACLFNKPSKLLDPPECGNGFIETGEECDCGTPTECALEGAECCKKCTLTQDSQCSDGLCCKKCKFQPVGTVCREAVNDCDIRETCSGNSSQCAPNIHKMDGYSCDGVQGICFGGRCKTRDRQCKYIWGQKVMASDKYCYEKLNIEGTEKGNCGKDKDTWIQCNKRDVLCGYLLCTNIGSTPRLGELDGEITSTLVVQQGRTLNCSGGHVKLEEDVDLGYVEDGTPCGPQMMCLAHRCLPVASFNFSTCLSNKEGTVCSGNGVCSNELKCVCNRHWIGADCSTYFPHNDDAKTGITLSGNGNSRSSNIGQGAWWEFKDIDKKQQVKNLSQCDFNKESQEMINILASPVVEVQNSSPGIELGVCSAFSALGPSLELVDQAFDSLGHSRCHDPLKDYISACLTTDADPAMPLPSPKLQPCSGPLPFNDLIKFYRKIYGKYNCVAESFVSLDKYTCSGNQSGSTFNLDYSWHDWRFIKEKSNLVHTALKVTGTSLPHSLDTFLFKISLFENSCNFILVHGQIKNRLNFEQCFQCEVSLFENIVTTPLVSLLLKMKNYREQSLFLYYYYFSDIHASLPQGDYVKKPGDGDSFYSDIPPGVSTNSASSSKKRSAFLSHFQISTCSITHYSISQMDFLILGVKGFQTQNIFQTSAKMGDLEVTLGKVTWEATERKSEAKDLDLGLIQPSISATVPIPIFTDSGGLTLTAGLSSMGMGSEVTFKVIYNEKFYFLEIFCKIPTHIMREPQAPEPGHSLAQTVPSQGISPGGSDSPQTGSLDHSFPQARAFTSLHLWLHLLFDFFFLLRVSVDIFMRVLIGYLCEKHKLAMIVAKGKTSGVICPNTRLELQPSEYSQKAPLSFENQGAK</sequence>
<dbReference type="Pfam" id="PF01421">
    <property type="entry name" value="Reprolysin"/>
    <property type="match status" value="1"/>
</dbReference>
<feature type="domain" description="EGF-like" evidence="13">
    <location>
        <begin position="621"/>
        <end position="658"/>
    </location>
</feature>
<evidence type="ECO:0000256" key="3">
    <source>
        <dbReference type="ARBA" id="ARBA00022692"/>
    </source>
</evidence>
<evidence type="ECO:0000256" key="10">
    <source>
        <dbReference type="PROSITE-ProRule" id="PRU00068"/>
    </source>
</evidence>
<feature type="disulfide bond" evidence="10">
    <location>
        <begin position="449"/>
        <end position="469"/>
    </location>
</feature>
<dbReference type="InterPro" id="IPR000742">
    <property type="entry name" value="EGF"/>
</dbReference>
<dbReference type="SMART" id="SM00050">
    <property type="entry name" value="DISIN"/>
    <property type="match status" value="1"/>
</dbReference>
<dbReference type="PANTHER" id="PTHR11905:SF14">
    <property type="entry name" value="DISINTEGRIN AND METALLOPROTEINASE DOMAIN-CONTAINING PROTEIN 22"/>
    <property type="match status" value="1"/>
</dbReference>
<dbReference type="GO" id="GO:0012505">
    <property type="term" value="C:endomembrane system"/>
    <property type="evidence" value="ECO:0007669"/>
    <property type="project" value="UniProtKB-SubCell"/>
</dbReference>
<evidence type="ECO:0000313" key="17">
    <source>
        <dbReference type="Proteomes" id="UP000551758"/>
    </source>
</evidence>
<keyword evidence="3" id="KW-0812">Transmembrane</keyword>
<comment type="caution">
    <text evidence="16">The sequence shown here is derived from an EMBL/GenBank/DDBJ whole genome shotgun (WGS) entry which is preliminary data.</text>
</comment>
<reference evidence="16 17" key="1">
    <citation type="journal article" date="2020" name="Mol. Biol. Evol.">
        <title>Interspecific Gene Flow and the Evolution of Specialization in Black and White Rhinoceros.</title>
        <authorList>
            <person name="Moodley Y."/>
            <person name="Westbury M.V."/>
            <person name="Russo I.M."/>
            <person name="Gopalakrishnan S."/>
            <person name="Rakotoarivelo A."/>
            <person name="Olsen R.A."/>
            <person name="Prost S."/>
            <person name="Tunstall T."/>
            <person name="Ryder O.A."/>
            <person name="Dalen L."/>
            <person name="Bruford M.W."/>
        </authorList>
    </citation>
    <scope>NUCLEOTIDE SEQUENCE [LARGE SCALE GENOMIC DNA]</scope>
    <source>
        <strain evidence="16">SBR-YM</strain>
        <tissue evidence="16">Skin</tissue>
    </source>
</reference>
<evidence type="ECO:0000256" key="7">
    <source>
        <dbReference type="ARBA" id="ARBA00023157"/>
    </source>
</evidence>